<reference evidence="1 2" key="1">
    <citation type="journal article" date="2009" name="Curr. Microbiol.">
        <title>Molecular cloning and expression of a novel cholinephosphotransferase involved in glycoglycerophospholipid biosynthesis of Mycoplasma fermentans.</title>
        <authorList>
            <person name="Ishida N."/>
            <person name="Irikura D."/>
            <person name="Matsuda K."/>
            <person name="Sato S."/>
            <person name="Asano K."/>
        </authorList>
    </citation>
    <scope>NUCLEOTIDE SEQUENCE [LARGE SCALE GENOMIC DNA]</scope>
    <source>
        <strain evidence="2">ATCC 19989 / NBRC 14854 / NCTC 10117 / PG18</strain>
    </source>
</reference>
<evidence type="ECO:0000313" key="2">
    <source>
        <dbReference type="Proteomes" id="UP000006810"/>
    </source>
</evidence>
<name>C4XG19_MYCFP</name>
<dbReference type="HOGENOM" id="CLU_2155542_0_0_14"/>
<proteinExistence type="predicted"/>
<dbReference type="AlphaFoldDB" id="C4XG19"/>
<evidence type="ECO:0000313" key="1">
    <source>
        <dbReference type="EMBL" id="BAH70091.1"/>
    </source>
</evidence>
<organism evidence="1 2">
    <name type="scientific">Mycoplasmopsis fermentans (strain ATCC 19989 / NBRC 14854 / NCTC 10117 / PG18)</name>
    <name type="common">Mycoplasma fermentans</name>
    <dbReference type="NCBI Taxonomy" id="496833"/>
    <lineage>
        <taxon>Bacteria</taxon>
        <taxon>Bacillati</taxon>
        <taxon>Mycoplasmatota</taxon>
        <taxon>Mycoplasmoidales</taxon>
        <taxon>Metamycoplasmataceae</taxon>
        <taxon>Mycoplasmopsis</taxon>
    </lineage>
</organism>
<accession>C4XG19</accession>
<gene>
    <name evidence="1" type="ordered locus">MBIO_0826</name>
</gene>
<dbReference type="KEGG" id="mfp:MBIO_0826"/>
<sequence length="111" mass="12961">MFQNSMKPPMTNKIIPETNVPILWVLSNVFHLTQAAIIPTKPQITHKPPKFKNQIYQKNDFRALQVEFSTSCLRAFENASLKLFAIICPLFSSNFNCHIIKLFKYNHIYFT</sequence>
<keyword evidence="2" id="KW-1185">Reference proteome</keyword>
<protein>
    <submittedName>
        <fullName evidence="1">Uncharacterized protein</fullName>
    </submittedName>
</protein>
<dbReference type="Proteomes" id="UP000006810">
    <property type="component" value="Chromosome"/>
</dbReference>
<dbReference type="EMBL" id="AP009608">
    <property type="protein sequence ID" value="BAH70091.1"/>
    <property type="molecule type" value="Genomic_DNA"/>
</dbReference>